<evidence type="ECO:0000313" key="3">
    <source>
        <dbReference type="EMBL" id="QBD77840.1"/>
    </source>
</evidence>
<dbReference type="Proteomes" id="UP000290365">
    <property type="component" value="Chromosome"/>
</dbReference>
<dbReference type="GO" id="GO:0071949">
    <property type="term" value="F:FAD binding"/>
    <property type="evidence" value="ECO:0007669"/>
    <property type="project" value="InterPro"/>
</dbReference>
<organism evidence="3 4">
    <name type="scientific">Ktedonosporobacter rubrisoli</name>
    <dbReference type="NCBI Taxonomy" id="2509675"/>
    <lineage>
        <taxon>Bacteria</taxon>
        <taxon>Bacillati</taxon>
        <taxon>Chloroflexota</taxon>
        <taxon>Ktedonobacteria</taxon>
        <taxon>Ktedonobacterales</taxon>
        <taxon>Ktedonosporobacteraceae</taxon>
        <taxon>Ktedonosporobacter</taxon>
    </lineage>
</organism>
<gene>
    <name evidence="3" type="ORF">EPA93_18310</name>
</gene>
<dbReference type="KEGG" id="kbs:EPA93_18310"/>
<proteinExistence type="predicted"/>
<dbReference type="GO" id="GO:0010181">
    <property type="term" value="F:FMN binding"/>
    <property type="evidence" value="ECO:0007669"/>
    <property type="project" value="InterPro"/>
</dbReference>
<dbReference type="GO" id="GO:0003959">
    <property type="term" value="F:NADPH dehydrogenase activity"/>
    <property type="evidence" value="ECO:0007669"/>
    <property type="project" value="InterPro"/>
</dbReference>
<dbReference type="Pfam" id="PF00724">
    <property type="entry name" value="Oxidored_FMN"/>
    <property type="match status" value="1"/>
</dbReference>
<protein>
    <submittedName>
        <fullName evidence="3">Bifunctional salicylyl-CoA 5-hydroxylase/oxidoreductase</fullName>
    </submittedName>
</protein>
<dbReference type="SUPFAM" id="SSF51905">
    <property type="entry name" value="FAD/NAD(P)-binding domain"/>
    <property type="match status" value="1"/>
</dbReference>
<dbReference type="GO" id="GO:0050661">
    <property type="term" value="F:NADP binding"/>
    <property type="evidence" value="ECO:0007669"/>
    <property type="project" value="InterPro"/>
</dbReference>
<evidence type="ECO:0000259" key="2">
    <source>
        <dbReference type="Pfam" id="PF01494"/>
    </source>
</evidence>
<feature type="domain" description="FAD-binding" evidence="2">
    <location>
        <begin position="2"/>
        <end position="315"/>
    </location>
</feature>
<dbReference type="Gene3D" id="3.30.9.20">
    <property type="match status" value="1"/>
</dbReference>
<dbReference type="RefSeq" id="WP_129888893.1">
    <property type="nucleotide sequence ID" value="NZ_CP035758.1"/>
</dbReference>
<dbReference type="Pfam" id="PF01494">
    <property type="entry name" value="FAD_binding_3"/>
    <property type="match status" value="1"/>
</dbReference>
<dbReference type="EMBL" id="CP035758">
    <property type="protein sequence ID" value="QBD77840.1"/>
    <property type="molecule type" value="Genomic_DNA"/>
</dbReference>
<dbReference type="OrthoDB" id="150035at2"/>
<dbReference type="AlphaFoldDB" id="A0A4P6JRK6"/>
<dbReference type="PRINTS" id="PR00420">
    <property type="entry name" value="RNGMNOXGNASE"/>
</dbReference>
<accession>A0A4P6JRK6</accession>
<dbReference type="InterPro" id="IPR036188">
    <property type="entry name" value="FAD/NAD-bd_sf"/>
</dbReference>
<dbReference type="InterPro" id="IPR013785">
    <property type="entry name" value="Aldolase_TIM"/>
</dbReference>
<reference evidence="3 4" key="1">
    <citation type="submission" date="2019-01" db="EMBL/GenBank/DDBJ databases">
        <title>Ktedonosporobacter rubrisoli SCAWS-G2.</title>
        <authorList>
            <person name="Huang Y."/>
            <person name="Yan B."/>
        </authorList>
    </citation>
    <scope>NUCLEOTIDE SEQUENCE [LARGE SCALE GENOMIC DNA]</scope>
    <source>
        <strain evidence="3 4">SCAWS-G2</strain>
    </source>
</reference>
<dbReference type="PANTHER" id="PTHR43303:SF3">
    <property type="entry name" value="BLR3436 PROTEIN"/>
    <property type="match status" value="1"/>
</dbReference>
<dbReference type="PANTHER" id="PTHR43303">
    <property type="entry name" value="NADPH DEHYDROGENASE C23G7.10C-RELATED"/>
    <property type="match status" value="1"/>
</dbReference>
<keyword evidence="4" id="KW-1185">Reference proteome</keyword>
<evidence type="ECO:0000313" key="4">
    <source>
        <dbReference type="Proteomes" id="UP000290365"/>
    </source>
</evidence>
<dbReference type="SUPFAM" id="SSF51395">
    <property type="entry name" value="FMN-linked oxidoreductases"/>
    <property type="match status" value="1"/>
</dbReference>
<dbReference type="InterPro" id="IPR001155">
    <property type="entry name" value="OxRdtase_FMN_N"/>
</dbReference>
<dbReference type="InterPro" id="IPR044152">
    <property type="entry name" value="YqjM-like"/>
</dbReference>
<evidence type="ECO:0000259" key="1">
    <source>
        <dbReference type="Pfam" id="PF00724"/>
    </source>
</evidence>
<feature type="domain" description="NADH:flavin oxidoreductase/NADH oxidase N-terminal" evidence="1">
    <location>
        <begin position="396"/>
        <end position="711"/>
    </location>
</feature>
<dbReference type="Gene3D" id="3.20.20.70">
    <property type="entry name" value="Aldolase class I"/>
    <property type="match status" value="1"/>
</dbReference>
<dbReference type="Gene3D" id="3.50.50.60">
    <property type="entry name" value="FAD/NAD(P)-binding domain"/>
    <property type="match status" value="1"/>
</dbReference>
<dbReference type="InterPro" id="IPR002938">
    <property type="entry name" value="FAD-bd"/>
</dbReference>
<name>A0A4P6JRK6_KTERU</name>
<sequence length="743" mass="82511">MKIVILGAGPAGLYCGLLIKKVNPDHEITIIERNPADITYGWGVVFSDRTLAAFQRADYKTFEQIRDRFVIWDAIDVRYRNETIRCGGHVIASIARKLLLGILQRRCQELGVRLQFNREIHELSDLPEHDLLIAADGINSLVRKTYPEIFRPQITPGKARYIWLGAHKVLDAFTFIFRENADGLFQVHAYPFSGDTSTFIIECDESSWLNAGLDQASEQESLAYCERLLAADLQGAPLLSNNSKWINFPTLKTRTWHHQRIVLLGDAVHTAHFSIGSGTKLAMEDAITLAGAIEQYADLQTALNAYELERKPVVEIFQNAAQESQAYFETLKRYLGLAPMQFTFQLLTRSGRISYDDLKFRDPNFGDAVDRWYTREAAAQVQAVPQSASIFAPPPMFTPLKLRELTLASRIAIAPAEEAHADQGLVDASYTARFASYANGGASLLVTDTVAVSAEGRITPADAGIYRDEHVKAWARCAEYIHKHTSAKLAILLNHAGRRGSTRPRSAGLDRPLRQDNWPLLSASALPYTSQSQIPREMERADMDHVRDEFVRAAQLAQEAGFDLLQLHFAHGYLLASFLSPLSNRRSDEYGGDLAQRMRFPLEVFDAVRACWPAEKPLAVALTASDCVKGGNDIEEAVVIASTLKEHGCDMIVVLAGQTTVESEPAYGRGFLTSFSDHIRNRARIATVVGGYLTTSNEVNTILAAGRADLCMIEPSKPDQDVPELQQLAQISKALQPEIVKRG</sequence>